<dbReference type="PROSITE" id="PS50979">
    <property type="entry name" value="BC"/>
    <property type="match status" value="1"/>
</dbReference>
<dbReference type="Gene3D" id="3.30.470.20">
    <property type="entry name" value="ATP-grasp fold, B domain"/>
    <property type="match status" value="1"/>
</dbReference>
<dbReference type="FunFam" id="2.40.50.100:FF:000003">
    <property type="entry name" value="Acetyl-CoA carboxylase biotin carboxyl carrier protein"/>
    <property type="match status" value="1"/>
</dbReference>
<dbReference type="HOGENOM" id="CLU_000395_3_3_6"/>
<dbReference type="Pfam" id="PF02786">
    <property type="entry name" value="CPSase_L_D2"/>
    <property type="match status" value="1"/>
</dbReference>
<dbReference type="GO" id="GO:0046872">
    <property type="term" value="F:metal ion binding"/>
    <property type="evidence" value="ECO:0007669"/>
    <property type="project" value="InterPro"/>
</dbReference>
<dbReference type="SUPFAM" id="SSF51246">
    <property type="entry name" value="Rudiment single hybrid motif"/>
    <property type="match status" value="1"/>
</dbReference>
<comment type="pathway">
    <text evidence="3">Lipid metabolism; malonyl-CoA biosynthesis; malonyl-CoA from acetyl-CoA: step 1/1.</text>
</comment>
<dbReference type="InterPro" id="IPR050856">
    <property type="entry name" value="Biotin_carboxylase_complex"/>
</dbReference>
<dbReference type="InterPro" id="IPR011053">
    <property type="entry name" value="Single_hybrid_motif"/>
</dbReference>
<evidence type="ECO:0000256" key="7">
    <source>
        <dbReference type="ARBA" id="ARBA00022741"/>
    </source>
</evidence>
<dbReference type="CDD" id="cd06850">
    <property type="entry name" value="biotinyl_domain"/>
    <property type="match status" value="1"/>
</dbReference>
<dbReference type="InterPro" id="IPR011764">
    <property type="entry name" value="Biotin_carboxylation_dom"/>
</dbReference>
<dbReference type="GO" id="GO:0005524">
    <property type="term" value="F:ATP binding"/>
    <property type="evidence" value="ECO:0007669"/>
    <property type="project" value="UniProtKB-UniRule"/>
</dbReference>
<evidence type="ECO:0000256" key="11">
    <source>
        <dbReference type="ARBA" id="ARBA00033786"/>
    </source>
</evidence>
<gene>
    <name evidence="17" type="ORF">NT01SARS_0806</name>
</gene>
<evidence type="ECO:0000256" key="3">
    <source>
        <dbReference type="ARBA" id="ARBA00004956"/>
    </source>
</evidence>
<dbReference type="GO" id="GO:0004075">
    <property type="term" value="F:biotin carboxylase activity"/>
    <property type="evidence" value="ECO:0007669"/>
    <property type="project" value="UniProtKB-EC"/>
</dbReference>
<dbReference type="FunFam" id="3.30.470.20:FF:000028">
    <property type="entry name" value="Methylcrotonoyl-CoA carboxylase subunit alpha, mitochondrial"/>
    <property type="match status" value="1"/>
</dbReference>
<dbReference type="Pfam" id="PF00364">
    <property type="entry name" value="Biotin_lipoyl"/>
    <property type="match status" value="1"/>
</dbReference>
<dbReference type="PROSITE" id="PS50975">
    <property type="entry name" value="ATP_GRASP"/>
    <property type="match status" value="1"/>
</dbReference>
<dbReference type="SUPFAM" id="SSF52440">
    <property type="entry name" value="PreATP-grasp domain"/>
    <property type="match status" value="1"/>
</dbReference>
<feature type="domain" description="Biotin carboxylation" evidence="16">
    <location>
        <begin position="2"/>
        <end position="436"/>
    </location>
</feature>
<dbReference type="SUPFAM" id="SSF51230">
    <property type="entry name" value="Single hybrid motif"/>
    <property type="match status" value="1"/>
</dbReference>
<comment type="subunit">
    <text evidence="4">Acetyl-CoA carboxylase is a heterohexamer of biotin carboxyl carrier protein, biotin carboxylase and the two subunits of carboxyl transferase in a 2:2 complex.</text>
</comment>
<protein>
    <recommendedName>
        <fullName evidence="5">Biotin carboxylase</fullName>
    </recommendedName>
    <alternativeName>
        <fullName evidence="11">Acetyl-coenzyme A carboxylase biotin carboxylase subunit A</fullName>
    </alternativeName>
</protein>
<organism evidence="17 18">
    <name type="scientific">SAR86 cluster bacterium SAR86A</name>
    <dbReference type="NCBI Taxonomy" id="1123866"/>
    <lineage>
        <taxon>Bacteria</taxon>
        <taxon>Pseudomonadati</taxon>
        <taxon>Pseudomonadota</taxon>
        <taxon>Gammaproteobacteria</taxon>
        <taxon>SAR86 cluster</taxon>
    </lineage>
</organism>
<dbReference type="InterPro" id="IPR005481">
    <property type="entry name" value="BC-like_N"/>
</dbReference>
<evidence type="ECO:0000256" key="5">
    <source>
        <dbReference type="ARBA" id="ARBA00017242"/>
    </source>
</evidence>
<dbReference type="SMART" id="SM00878">
    <property type="entry name" value="Biotin_carb_C"/>
    <property type="match status" value="1"/>
</dbReference>
<keyword evidence="9" id="KW-0809">Transit peptide</keyword>
<dbReference type="AlphaFoldDB" id="J5KA05"/>
<dbReference type="Pfam" id="PF00289">
    <property type="entry name" value="Biotin_carb_N"/>
    <property type="match status" value="1"/>
</dbReference>
<evidence type="ECO:0000256" key="4">
    <source>
        <dbReference type="ARBA" id="ARBA00011750"/>
    </source>
</evidence>
<dbReference type="FunFam" id="3.40.50.20:FF:000010">
    <property type="entry name" value="Propionyl-CoA carboxylase subunit alpha"/>
    <property type="match status" value="1"/>
</dbReference>
<evidence type="ECO:0000256" key="2">
    <source>
        <dbReference type="ARBA" id="ARBA00003761"/>
    </source>
</evidence>
<evidence type="ECO:0000256" key="9">
    <source>
        <dbReference type="ARBA" id="ARBA00022946"/>
    </source>
</evidence>
<keyword evidence="6 17" id="KW-0436">Ligase</keyword>
<evidence type="ECO:0000259" key="14">
    <source>
        <dbReference type="PROSITE" id="PS50968"/>
    </source>
</evidence>
<dbReference type="EMBL" id="JH611156">
    <property type="protein sequence ID" value="EJP72308.1"/>
    <property type="molecule type" value="Genomic_DNA"/>
</dbReference>
<dbReference type="SUPFAM" id="SSF56059">
    <property type="entry name" value="Glutathione synthetase ATP-binding domain-like"/>
    <property type="match status" value="1"/>
</dbReference>
<dbReference type="PROSITE" id="PS00188">
    <property type="entry name" value="BIOTIN"/>
    <property type="match status" value="1"/>
</dbReference>
<dbReference type="PROSITE" id="PS50968">
    <property type="entry name" value="BIOTINYL_LIPOYL"/>
    <property type="match status" value="1"/>
</dbReference>
<proteinExistence type="predicted"/>
<dbReference type="PROSITE" id="PS00867">
    <property type="entry name" value="CPSASE_2"/>
    <property type="match status" value="1"/>
</dbReference>
<dbReference type="InterPro" id="IPR011054">
    <property type="entry name" value="Rudment_hybrid_motif"/>
</dbReference>
<evidence type="ECO:0000256" key="13">
    <source>
        <dbReference type="PROSITE-ProRule" id="PRU00409"/>
    </source>
</evidence>
<keyword evidence="10" id="KW-0092">Biotin</keyword>
<evidence type="ECO:0000256" key="8">
    <source>
        <dbReference type="ARBA" id="ARBA00022840"/>
    </source>
</evidence>
<dbReference type="PROSITE" id="PS00866">
    <property type="entry name" value="CPSASE_1"/>
    <property type="match status" value="1"/>
</dbReference>
<evidence type="ECO:0000256" key="12">
    <source>
        <dbReference type="ARBA" id="ARBA00048600"/>
    </source>
</evidence>
<dbReference type="PANTHER" id="PTHR18866:SF33">
    <property type="entry name" value="METHYLCROTONOYL-COA CARBOXYLASE SUBUNIT ALPHA, MITOCHONDRIAL-RELATED"/>
    <property type="match status" value="1"/>
</dbReference>
<keyword evidence="8 13" id="KW-0067">ATP-binding</keyword>
<accession>J5KA05</accession>
<reference evidence="17 18" key="1">
    <citation type="journal article" date="2012" name="ISME J.">
        <title>Genomic insights to SAR86, an abundant and uncultivated marine bacterial lineage.</title>
        <authorList>
            <person name="Dupont C.L."/>
            <person name="Rusch D.B."/>
            <person name="Yooseph S."/>
            <person name="Lombardo M.J."/>
            <person name="Richter R.A."/>
            <person name="Valas R."/>
            <person name="Novotny M."/>
            <person name="Yee-Greenbaum J."/>
            <person name="Selengut J.D."/>
            <person name="Haft D.H."/>
            <person name="Halpern A.L."/>
            <person name="Lasken R.S."/>
            <person name="Nealson K."/>
            <person name="Friedman R."/>
            <person name="Venter J.C."/>
        </authorList>
    </citation>
    <scope>NUCLEOTIDE SEQUENCE [LARGE SCALE GENOMIC DNA]</scope>
</reference>
<sequence>MIFNSILIANRGEIACRVIKTAKEMGIRSVAVYVDADKDAPFVKDADESVKLKDGGYLDADQIIEAALKTDAQAIHPGYGFLSENASFARKVKKSGLIWVGPSPHVISVMGDKLKAKELAIKADVPTLPMTSNPKQASKIGYPLLIKAAAGGGGKGMRIVNKSKELKDSIISAQREALNGFNDDRIFIERYVEKSRHIEIQIIGDSHGNVVHLGERECSIQRRHQKIIEESPSPRVTDEIRNKMGDAAVKLAKQIKYESAGTVEFLFDDKTGEFWFLEVNTRLQVEHPVTEEVTGIDLVSEQLKIARGEPLQFKQTDINWKGSSIEARLYAEDPNNDFLPEIGTLIAFDKDESVEARWDSGVTKGTIVGTDFDPMLAKIISYAPNRTDAAGKLAKALESAHIGGVKTNRDFLINCLKSSEFIDGNTTTDFIDRVNPARKLTLDQDSLEHVTAVATLWLQARNRDNANVANFMPSGWTNGRLPSQAVVFEHEGSEIKIGYKLMRDGSFKLSTGKNANIYSADNHGIDCVYDDKRHYAKVTKDADKLLVHMPYGDVMLNIKPKFVIPGLEVAKGGLTAPMPGKVIDIKVKKGKKVKTGDTLVILEAMKMEHSIKASEDGTVTQLLISVNDQVENGALLMIVE</sequence>
<dbReference type="InterPro" id="IPR011761">
    <property type="entry name" value="ATP-grasp"/>
</dbReference>
<dbReference type="InterPro" id="IPR001882">
    <property type="entry name" value="Biotin_BS"/>
</dbReference>
<dbReference type="InterPro" id="IPR016185">
    <property type="entry name" value="PreATP-grasp_dom_sf"/>
</dbReference>
<dbReference type="STRING" id="1123866.NT01SARS_0806"/>
<dbReference type="Pfam" id="PF02785">
    <property type="entry name" value="Biotin_carb_C"/>
    <property type="match status" value="1"/>
</dbReference>
<evidence type="ECO:0000313" key="17">
    <source>
        <dbReference type="EMBL" id="EJP72308.1"/>
    </source>
</evidence>
<evidence type="ECO:0000256" key="1">
    <source>
        <dbReference type="ARBA" id="ARBA00001953"/>
    </source>
</evidence>
<feature type="domain" description="ATP-grasp" evidence="15">
    <location>
        <begin position="115"/>
        <end position="307"/>
    </location>
</feature>
<dbReference type="FunFam" id="3.30.1490.20:FF:000003">
    <property type="entry name" value="acetyl-CoA carboxylase isoform X1"/>
    <property type="match status" value="1"/>
</dbReference>
<comment type="cofactor">
    <cofactor evidence="1">
        <name>biotin</name>
        <dbReference type="ChEBI" id="CHEBI:57586"/>
    </cofactor>
</comment>
<evidence type="ECO:0000259" key="16">
    <source>
        <dbReference type="PROSITE" id="PS50979"/>
    </source>
</evidence>
<dbReference type="Gene3D" id="2.40.50.100">
    <property type="match status" value="1"/>
</dbReference>
<dbReference type="InterPro" id="IPR000089">
    <property type="entry name" value="Biotin_lipoyl"/>
</dbReference>
<dbReference type="InterPro" id="IPR005479">
    <property type="entry name" value="CPAse_ATP-bd"/>
</dbReference>
<dbReference type="InterPro" id="IPR005482">
    <property type="entry name" value="Biotin_COase_C"/>
</dbReference>
<feature type="domain" description="Lipoyl-binding" evidence="14">
    <location>
        <begin position="559"/>
        <end position="640"/>
    </location>
</feature>
<name>J5KA05_9GAMM</name>
<comment type="catalytic activity">
    <reaction evidence="12">
        <text>N(6)-biotinyl-L-lysyl-[protein] + hydrogencarbonate + ATP = N(6)-carboxybiotinyl-L-lysyl-[protein] + ADP + phosphate + H(+)</text>
        <dbReference type="Rhea" id="RHEA:13501"/>
        <dbReference type="Rhea" id="RHEA-COMP:10505"/>
        <dbReference type="Rhea" id="RHEA-COMP:10506"/>
        <dbReference type="ChEBI" id="CHEBI:15378"/>
        <dbReference type="ChEBI" id="CHEBI:17544"/>
        <dbReference type="ChEBI" id="CHEBI:30616"/>
        <dbReference type="ChEBI" id="CHEBI:43474"/>
        <dbReference type="ChEBI" id="CHEBI:83144"/>
        <dbReference type="ChEBI" id="CHEBI:83145"/>
        <dbReference type="ChEBI" id="CHEBI:456216"/>
        <dbReference type="EC" id="6.3.4.14"/>
    </reaction>
</comment>
<keyword evidence="7 13" id="KW-0547">Nucleotide-binding</keyword>
<evidence type="ECO:0000259" key="15">
    <source>
        <dbReference type="PROSITE" id="PS50975"/>
    </source>
</evidence>
<evidence type="ECO:0000256" key="10">
    <source>
        <dbReference type="ARBA" id="ARBA00023267"/>
    </source>
</evidence>
<evidence type="ECO:0000256" key="6">
    <source>
        <dbReference type="ARBA" id="ARBA00022598"/>
    </source>
</evidence>
<dbReference type="Proteomes" id="UP000010305">
    <property type="component" value="Unassembled WGS sequence"/>
</dbReference>
<evidence type="ECO:0000313" key="18">
    <source>
        <dbReference type="Proteomes" id="UP000010305"/>
    </source>
</evidence>
<comment type="function">
    <text evidence="2">This protein is a component of the acetyl coenzyme A carboxylase complex; first, biotin carboxylase catalyzes the carboxylation of the carrier protein and then the transcarboxylase transfers the carboxyl group to form malonyl-CoA.</text>
</comment>
<dbReference type="PANTHER" id="PTHR18866">
    <property type="entry name" value="CARBOXYLASE:PYRUVATE/ACETYL-COA/PROPIONYL-COA CARBOXYLASE"/>
    <property type="match status" value="1"/>
</dbReference>